<feature type="transmembrane region" description="Helical" evidence="1">
    <location>
        <begin position="380"/>
        <end position="401"/>
    </location>
</feature>
<protein>
    <recommendedName>
        <fullName evidence="4">O-antigen ligase domain-containing protein</fullName>
    </recommendedName>
</protein>
<reference evidence="3" key="1">
    <citation type="journal article" date="2019" name="Int. J. Syst. Evol. Microbiol.">
        <title>The Global Catalogue of Microorganisms (GCM) 10K type strain sequencing project: providing services to taxonomists for standard genome sequencing and annotation.</title>
        <authorList>
            <consortium name="The Broad Institute Genomics Platform"/>
            <consortium name="The Broad Institute Genome Sequencing Center for Infectious Disease"/>
            <person name="Wu L."/>
            <person name="Ma J."/>
        </authorList>
    </citation>
    <scope>NUCLEOTIDE SEQUENCE [LARGE SCALE GENOMIC DNA]</scope>
    <source>
        <strain evidence="3">KCTC 42473</strain>
    </source>
</reference>
<dbReference type="Proteomes" id="UP001595539">
    <property type="component" value="Unassembled WGS sequence"/>
</dbReference>
<dbReference type="RefSeq" id="WP_377763738.1">
    <property type="nucleotide sequence ID" value="NZ_JBHRXY010000030.1"/>
</dbReference>
<sequence length="484" mass="52664">MISMVVVLSWPLVVFWLFANRSPASAVVASILGAYLLLPRNYAIDLPAVPTFNKDSIPALAAVLAAAVMIKGPRLQTLAPAMVLPGLWPRGRMVRILSVMLLVGAVSTVLTNGDMLRYGPTTLPALRPYDAGSSLGFTLFGLLPFLLARKYLAHPDAQKTLLVGMVAAGLAYSIPALYEVRFSPQLSRMFYGYFPHDWLQHLRAGGFRPVVFLEHGLWLAIFFCSSFLAALALWRSRSDDFRMRWFAASAWLFMTLVLSKGVGALGIGLLLGAMILFLPVRLQVVGAAVLSGILLLYPMLRGADLVPTETALAWAERVDPARAASLRYRLDNEDILLAKANQRPAFGWGGWGRNRVYNAEGRDVSVTDGHWVIVIGTRGWIGYLAEFGLLLIPMIMLGLRWKTLAPTPVTAGLAMALTANMIDLIPNGTLTPVTWLLAGALAGRLELGRMGDMAAAPVSAGPLVRQNAYTRQIRPHPPRTSAAR</sequence>
<proteinExistence type="predicted"/>
<name>A0ABV7U998_9RHOB</name>
<comment type="caution">
    <text evidence="2">The sequence shown here is derived from an EMBL/GenBank/DDBJ whole genome shotgun (WGS) entry which is preliminary data.</text>
</comment>
<keyword evidence="1" id="KW-0812">Transmembrane</keyword>
<evidence type="ECO:0000313" key="3">
    <source>
        <dbReference type="Proteomes" id="UP001595539"/>
    </source>
</evidence>
<feature type="transmembrane region" description="Helical" evidence="1">
    <location>
        <begin position="282"/>
        <end position="300"/>
    </location>
</feature>
<evidence type="ECO:0008006" key="4">
    <source>
        <dbReference type="Google" id="ProtNLM"/>
    </source>
</evidence>
<keyword evidence="1" id="KW-0472">Membrane</keyword>
<keyword evidence="3" id="KW-1185">Reference proteome</keyword>
<gene>
    <name evidence="2" type="ORF">ACFOM8_18645</name>
</gene>
<feature type="transmembrane region" description="Helical" evidence="1">
    <location>
        <begin position="421"/>
        <end position="443"/>
    </location>
</feature>
<dbReference type="EMBL" id="JBHRXY010000030">
    <property type="protein sequence ID" value="MFC3631454.1"/>
    <property type="molecule type" value="Genomic_DNA"/>
</dbReference>
<accession>A0ABV7U998</accession>
<feature type="transmembrane region" description="Helical" evidence="1">
    <location>
        <begin position="160"/>
        <end position="178"/>
    </location>
</feature>
<organism evidence="2 3">
    <name type="scientific">Paracoccus angustae</name>
    <dbReference type="NCBI Taxonomy" id="1671480"/>
    <lineage>
        <taxon>Bacteria</taxon>
        <taxon>Pseudomonadati</taxon>
        <taxon>Pseudomonadota</taxon>
        <taxon>Alphaproteobacteria</taxon>
        <taxon>Rhodobacterales</taxon>
        <taxon>Paracoccaceae</taxon>
        <taxon>Paracoccus</taxon>
    </lineage>
</organism>
<feature type="transmembrane region" description="Helical" evidence="1">
    <location>
        <begin position="131"/>
        <end position="148"/>
    </location>
</feature>
<feature type="transmembrane region" description="Helical" evidence="1">
    <location>
        <begin position="246"/>
        <end position="276"/>
    </location>
</feature>
<evidence type="ECO:0000256" key="1">
    <source>
        <dbReference type="SAM" id="Phobius"/>
    </source>
</evidence>
<evidence type="ECO:0000313" key="2">
    <source>
        <dbReference type="EMBL" id="MFC3631454.1"/>
    </source>
</evidence>
<feature type="transmembrane region" description="Helical" evidence="1">
    <location>
        <begin position="216"/>
        <end position="234"/>
    </location>
</feature>
<feature type="transmembrane region" description="Helical" evidence="1">
    <location>
        <begin position="93"/>
        <end position="111"/>
    </location>
</feature>
<keyword evidence="1" id="KW-1133">Transmembrane helix</keyword>